<protein>
    <recommendedName>
        <fullName evidence="8">Probable endonuclease 4</fullName>
        <ecNumber evidence="8">3.1.21.2</ecNumber>
    </recommendedName>
    <alternativeName>
        <fullName evidence="8">Endodeoxyribonuclease IV</fullName>
    </alternativeName>
    <alternativeName>
        <fullName evidence="8">Endonuclease IV</fullName>
    </alternativeName>
</protein>
<name>A0A1V0UUS9_9BACL</name>
<keyword evidence="8" id="KW-0255">Endonuclease</keyword>
<dbReference type="EMBL" id="CP020557">
    <property type="protein sequence ID" value="ARF68772.1"/>
    <property type="molecule type" value="Genomic_DNA"/>
</dbReference>
<dbReference type="PROSITE" id="PS00731">
    <property type="entry name" value="AP_NUCLEASE_F2_3"/>
    <property type="match status" value="1"/>
</dbReference>
<dbReference type="SMART" id="SM00518">
    <property type="entry name" value="AP2Ec"/>
    <property type="match status" value="1"/>
</dbReference>
<dbReference type="InterPro" id="IPR013022">
    <property type="entry name" value="Xyl_isomerase-like_TIM-brl"/>
</dbReference>
<dbReference type="CDD" id="cd00019">
    <property type="entry name" value="AP2Ec"/>
    <property type="match status" value="1"/>
</dbReference>
<evidence type="ECO:0000256" key="5">
    <source>
        <dbReference type="ARBA" id="ARBA00022801"/>
    </source>
</evidence>
<comment type="catalytic activity">
    <reaction evidence="8">
        <text>Endonucleolytic cleavage to 5'-phosphooligonucleotide end-products.</text>
        <dbReference type="EC" id="3.1.21.2"/>
    </reaction>
</comment>
<dbReference type="NCBIfam" id="NF002196">
    <property type="entry name" value="PRK01060.1-1"/>
    <property type="match status" value="1"/>
</dbReference>
<dbReference type="Pfam" id="PF01261">
    <property type="entry name" value="AP_endonuc_2"/>
    <property type="match status" value="1"/>
</dbReference>
<dbReference type="InterPro" id="IPR018246">
    <property type="entry name" value="AP_endonuc_F2_Zn_BS"/>
</dbReference>
<dbReference type="InterPro" id="IPR036237">
    <property type="entry name" value="Xyl_isomerase-like_sf"/>
</dbReference>
<dbReference type="PANTHER" id="PTHR21445">
    <property type="entry name" value="ENDONUCLEASE IV ENDODEOXYRIBONUCLEASE IV"/>
    <property type="match status" value="1"/>
</dbReference>
<feature type="binding site" evidence="8">
    <location>
        <position position="68"/>
    </location>
    <ligand>
        <name>Zn(2+)</name>
        <dbReference type="ChEBI" id="CHEBI:29105"/>
        <label>1</label>
    </ligand>
</feature>
<dbReference type="RefSeq" id="WP_023484825.1">
    <property type="nucleotide sequence ID" value="NZ_CP020557.1"/>
</dbReference>
<keyword evidence="6 8" id="KW-0862">Zinc</keyword>
<dbReference type="Gene3D" id="3.20.20.150">
    <property type="entry name" value="Divalent-metal-dependent TIM barrel enzymes"/>
    <property type="match status" value="1"/>
</dbReference>
<keyword evidence="7 8" id="KW-0234">DNA repair</keyword>
<feature type="binding site" evidence="8">
    <location>
        <position position="214"/>
    </location>
    <ligand>
        <name>Zn(2+)</name>
        <dbReference type="ChEBI" id="CHEBI:29105"/>
        <label>2</label>
    </ligand>
</feature>
<dbReference type="PROSITE" id="PS51432">
    <property type="entry name" value="AP_NUCLEASE_F2_4"/>
    <property type="match status" value="1"/>
</dbReference>
<feature type="binding site" evidence="8">
    <location>
        <position position="145"/>
    </location>
    <ligand>
        <name>Zn(2+)</name>
        <dbReference type="ChEBI" id="CHEBI:29105"/>
        <label>1</label>
    </ligand>
</feature>
<evidence type="ECO:0000256" key="4">
    <source>
        <dbReference type="ARBA" id="ARBA00022763"/>
    </source>
</evidence>
<evidence type="ECO:0000256" key="8">
    <source>
        <dbReference type="HAMAP-Rule" id="MF_00152"/>
    </source>
</evidence>
<feature type="binding site" evidence="8">
    <location>
        <position position="108"/>
    </location>
    <ligand>
        <name>Zn(2+)</name>
        <dbReference type="ChEBI" id="CHEBI:29105"/>
        <label>1</label>
    </ligand>
</feature>
<keyword evidence="5 8" id="KW-0378">Hydrolase</keyword>
<feature type="binding site" evidence="8">
    <location>
        <position position="227"/>
    </location>
    <ligand>
        <name>Zn(2+)</name>
        <dbReference type="ChEBI" id="CHEBI:29105"/>
        <label>3</label>
    </ligand>
</feature>
<feature type="binding site" evidence="8">
    <location>
        <position position="229"/>
    </location>
    <ligand>
        <name>Zn(2+)</name>
        <dbReference type="ChEBI" id="CHEBI:29105"/>
        <label>3</label>
    </ligand>
</feature>
<dbReference type="InterPro" id="IPR001719">
    <property type="entry name" value="AP_endonuc_2"/>
</dbReference>
<feature type="binding site" evidence="8">
    <location>
        <position position="259"/>
    </location>
    <ligand>
        <name>Zn(2+)</name>
        <dbReference type="ChEBI" id="CHEBI:29105"/>
        <label>2</label>
    </ligand>
</feature>
<evidence type="ECO:0000256" key="7">
    <source>
        <dbReference type="ARBA" id="ARBA00023204"/>
    </source>
</evidence>
<dbReference type="PROSITE" id="PS00730">
    <property type="entry name" value="AP_NUCLEASE_F2_2"/>
    <property type="match status" value="1"/>
</dbReference>
<evidence type="ECO:0000256" key="6">
    <source>
        <dbReference type="ARBA" id="ARBA00022833"/>
    </source>
</evidence>
<organism evidence="10 11">
    <name type="scientific">Paenibacillus larvae subsp. pulvifaciens</name>
    <dbReference type="NCBI Taxonomy" id="1477"/>
    <lineage>
        <taxon>Bacteria</taxon>
        <taxon>Bacillati</taxon>
        <taxon>Bacillota</taxon>
        <taxon>Bacilli</taxon>
        <taxon>Bacillales</taxon>
        <taxon>Paenibacillaceae</taxon>
        <taxon>Paenibacillus</taxon>
    </lineage>
</organism>
<keyword evidence="3 8" id="KW-0479">Metal-binding</keyword>
<evidence type="ECO:0000256" key="2">
    <source>
        <dbReference type="ARBA" id="ARBA00022722"/>
    </source>
</evidence>
<dbReference type="PROSITE" id="PS00729">
    <property type="entry name" value="AP_NUCLEASE_F2_1"/>
    <property type="match status" value="1"/>
</dbReference>
<dbReference type="EC" id="3.1.21.2" evidence="8"/>
<dbReference type="Proteomes" id="UP000192727">
    <property type="component" value="Chromosome"/>
</dbReference>
<accession>A0A1V0UUS9</accession>
<dbReference type="FunFam" id="3.20.20.150:FF:000001">
    <property type="entry name" value="Probable endonuclease 4"/>
    <property type="match status" value="1"/>
</dbReference>
<proteinExistence type="inferred from homology"/>
<keyword evidence="2 8" id="KW-0540">Nuclease</keyword>
<comment type="cofactor">
    <cofactor evidence="8">
        <name>Zn(2+)</name>
        <dbReference type="ChEBI" id="CHEBI:29105"/>
    </cofactor>
    <text evidence="8">Binds 3 Zn(2+) ions.</text>
</comment>
<keyword evidence="4 8" id="KW-0227">DNA damage</keyword>
<dbReference type="GO" id="GO:0008270">
    <property type="term" value="F:zinc ion binding"/>
    <property type="evidence" value="ECO:0007669"/>
    <property type="project" value="UniProtKB-UniRule"/>
</dbReference>
<dbReference type="AlphaFoldDB" id="A0A1V0UUS9"/>
<evidence type="ECO:0000313" key="10">
    <source>
        <dbReference type="EMBL" id="ARF68772.1"/>
    </source>
</evidence>
<evidence type="ECO:0000313" key="11">
    <source>
        <dbReference type="Proteomes" id="UP000192727"/>
    </source>
</evidence>
<feature type="binding site" evidence="8">
    <location>
        <position position="179"/>
    </location>
    <ligand>
        <name>Zn(2+)</name>
        <dbReference type="ChEBI" id="CHEBI:29105"/>
        <label>2</label>
    </ligand>
</feature>
<dbReference type="GO" id="GO:0008833">
    <property type="term" value="F:deoxyribonuclease IV (phage-T4-induced) activity"/>
    <property type="evidence" value="ECO:0007669"/>
    <property type="project" value="UniProtKB-UniRule"/>
</dbReference>
<dbReference type="HAMAP" id="MF_00152">
    <property type="entry name" value="Nfo"/>
    <property type="match status" value="1"/>
</dbReference>
<gene>
    <name evidence="8" type="primary">nfo</name>
    <name evidence="10" type="ORF">B7C51_14680</name>
</gene>
<dbReference type="GO" id="GO:0003677">
    <property type="term" value="F:DNA binding"/>
    <property type="evidence" value="ECO:0007669"/>
    <property type="project" value="InterPro"/>
</dbReference>
<dbReference type="NCBIfam" id="TIGR00587">
    <property type="entry name" value="nfo"/>
    <property type="match status" value="1"/>
</dbReference>
<evidence type="ECO:0000256" key="1">
    <source>
        <dbReference type="ARBA" id="ARBA00005340"/>
    </source>
</evidence>
<dbReference type="GO" id="GO:0008081">
    <property type="term" value="F:phosphoric diester hydrolase activity"/>
    <property type="evidence" value="ECO:0007669"/>
    <property type="project" value="TreeGrafter"/>
</dbReference>
<dbReference type="GO" id="GO:0006284">
    <property type="term" value="P:base-excision repair"/>
    <property type="evidence" value="ECO:0007669"/>
    <property type="project" value="TreeGrafter"/>
</dbReference>
<comment type="function">
    <text evidence="8">Endonuclease IV plays a role in DNA repair. It cleaves phosphodiester bonds at apurinic or apyrimidinic (AP) sites, generating a 3'-hydroxyl group and a 5'-terminal sugar phosphate.</text>
</comment>
<dbReference type="SUPFAM" id="SSF51658">
    <property type="entry name" value="Xylose isomerase-like"/>
    <property type="match status" value="1"/>
</dbReference>
<comment type="similarity">
    <text evidence="1 8">Belongs to the AP endonuclease 2 family.</text>
</comment>
<feature type="domain" description="Xylose isomerase-like TIM barrel" evidence="9">
    <location>
        <begin position="21"/>
        <end position="282"/>
    </location>
</feature>
<feature type="binding site" evidence="8">
    <location>
        <position position="145"/>
    </location>
    <ligand>
        <name>Zn(2+)</name>
        <dbReference type="ChEBI" id="CHEBI:29105"/>
        <label>2</label>
    </ligand>
</feature>
<evidence type="ECO:0000256" key="3">
    <source>
        <dbReference type="ARBA" id="ARBA00022723"/>
    </source>
</evidence>
<reference evidence="10 11" key="1">
    <citation type="submission" date="2017-03" db="EMBL/GenBank/DDBJ databases">
        <title>Paenibacillus larvae genome sequencing.</title>
        <authorList>
            <person name="Dingman D.W."/>
        </authorList>
    </citation>
    <scope>NUCLEOTIDE SEQUENCE [LARGE SCALE GENOMIC DNA]</scope>
    <source>
        <strain evidence="10 11">SAG 10367</strain>
    </source>
</reference>
<dbReference type="PANTHER" id="PTHR21445:SF0">
    <property type="entry name" value="APURINIC-APYRIMIDINIC ENDONUCLEASE"/>
    <property type="match status" value="1"/>
</dbReference>
<feature type="binding site" evidence="8">
    <location>
        <position position="182"/>
    </location>
    <ligand>
        <name>Zn(2+)</name>
        <dbReference type="ChEBI" id="CHEBI:29105"/>
        <label>3</label>
    </ligand>
</feature>
<evidence type="ECO:0000259" key="9">
    <source>
        <dbReference type="Pfam" id="PF01261"/>
    </source>
</evidence>
<sequence length="381" mass="43054">MLKIGSHVSFSNKGLLNAAKEAISYGSTSFMIYTGAPQNTRRKPIEDQYIEEGKELMQKHGIDEIVVHAPYIINLGSYKSNTYQLAVEFLQQEIKRTHYIGVKQIVLHPGAYTDKDAEYGINRIAEGLNEVLEGIRETDVNIALETMAGKGTEIGRSFEEIAAIIDKVTHNERLSVCMDTCHIHDAGYDIVNDLDGVLEHFDQVIGLERIGVVHLNDSKNKCGARKDRHSPVGSGFIGFDAINRVVNHEKLHHLPMILETPWIGKDPKNQRPMYEAEIALLRGNVAERFGASFIEDVARLDHFLHEQDEHCRDFVLNTWEVLRTDAKAKKADGREPLERLYDQVVDKGIFKDLAEEEINQRITVWLSGQSPEQLAEQTQAE</sequence>
<dbReference type="GO" id="GO:0003906">
    <property type="term" value="F:DNA-(apurinic or apyrimidinic site) endonuclease activity"/>
    <property type="evidence" value="ECO:0007669"/>
    <property type="project" value="TreeGrafter"/>
</dbReference>